<organism evidence="2 3">
    <name type="scientific">Clostridium botulinum B2 450</name>
    <dbReference type="NCBI Taxonomy" id="1379739"/>
    <lineage>
        <taxon>Bacteria</taxon>
        <taxon>Bacillati</taxon>
        <taxon>Bacillota</taxon>
        <taxon>Clostridia</taxon>
        <taxon>Eubacteriales</taxon>
        <taxon>Clostridiaceae</taxon>
        <taxon>Clostridium</taxon>
    </lineage>
</organism>
<dbReference type="InterPro" id="IPR016181">
    <property type="entry name" value="Acyl_CoA_acyltransferase"/>
</dbReference>
<dbReference type="HOGENOM" id="CLU_096795_3_0_9"/>
<comment type="caution">
    <text evidence="2">The sequence shown here is derived from an EMBL/GenBank/DDBJ whole genome shotgun (WGS) entry which is preliminary data.</text>
</comment>
<dbReference type="SUPFAM" id="SSF55729">
    <property type="entry name" value="Acyl-CoA N-acyltransferases (Nat)"/>
    <property type="match status" value="1"/>
</dbReference>
<dbReference type="GO" id="GO:0016747">
    <property type="term" value="F:acyltransferase activity, transferring groups other than amino-acyl groups"/>
    <property type="evidence" value="ECO:0007669"/>
    <property type="project" value="InterPro"/>
</dbReference>
<keyword evidence="2" id="KW-0808">Transferase</keyword>
<dbReference type="OrthoDB" id="9786032at2"/>
<dbReference type="Pfam" id="PF00583">
    <property type="entry name" value="Acetyltransf_1"/>
    <property type="match status" value="1"/>
</dbReference>
<evidence type="ECO:0000259" key="1">
    <source>
        <dbReference type="PROSITE" id="PS51186"/>
    </source>
</evidence>
<dbReference type="InterPro" id="IPR000182">
    <property type="entry name" value="GNAT_dom"/>
</dbReference>
<accession>A0A0D1AIF1</accession>
<dbReference type="PATRIC" id="fig|1379739.3.peg.1280"/>
<sequence>MNIIVKRATEEDAADLIEVQNKAFLSDYLLYGECPGYNRTNESMKKSIKQCHTFKIMDENTFIGDVIVRYNGNNNYYLGALCVIPEYENRGIGQKVMSFIFDYFVDAKHWSLETPADKKRNHYFYKKLGFNITKEYMAGSVKVVLFEKNLQ</sequence>
<dbReference type="RefSeq" id="WP_003489208.1">
    <property type="nucleotide sequence ID" value="NZ_JXSU01000007.1"/>
</dbReference>
<evidence type="ECO:0000313" key="2">
    <source>
        <dbReference type="EMBL" id="KIS22924.1"/>
    </source>
</evidence>
<gene>
    <name evidence="2" type="ORF">N495_04785</name>
</gene>
<protein>
    <submittedName>
        <fullName evidence="2">Acetyltransferase</fullName>
    </submittedName>
</protein>
<name>A0A0D1AIF1_CLOBO</name>
<feature type="domain" description="N-acetyltransferase" evidence="1">
    <location>
        <begin position="3"/>
        <end position="151"/>
    </location>
</feature>
<dbReference type="AlphaFoldDB" id="A0A0D1AIF1"/>
<dbReference type="EMBL" id="JXSU01000007">
    <property type="protein sequence ID" value="KIS22924.1"/>
    <property type="molecule type" value="Genomic_DNA"/>
</dbReference>
<reference evidence="2 3" key="1">
    <citation type="submission" date="2014-06" db="EMBL/GenBank/DDBJ databases">
        <title>Genome characterization of distinct group I Clostridium botulinum lineages.</title>
        <authorList>
            <person name="Giordani F."/>
            <person name="Anselmo A."/>
            <person name="Fillo S."/>
            <person name="Palozzi A.M."/>
            <person name="Fortunato A."/>
            <person name="Gentile B."/>
            <person name="Ciammaruconi A."/>
            <person name="Anniballi F."/>
            <person name="De Medici D."/>
            <person name="Lista F."/>
        </authorList>
    </citation>
    <scope>NUCLEOTIDE SEQUENCE [LARGE SCALE GENOMIC DNA]</scope>
    <source>
        <strain evidence="2 3">B2 450</strain>
    </source>
</reference>
<dbReference type="CDD" id="cd04301">
    <property type="entry name" value="NAT_SF"/>
    <property type="match status" value="1"/>
</dbReference>
<proteinExistence type="predicted"/>
<dbReference type="Gene3D" id="3.40.630.30">
    <property type="match status" value="1"/>
</dbReference>
<dbReference type="PROSITE" id="PS51186">
    <property type="entry name" value="GNAT"/>
    <property type="match status" value="1"/>
</dbReference>
<evidence type="ECO:0000313" key="3">
    <source>
        <dbReference type="Proteomes" id="UP000032250"/>
    </source>
</evidence>
<dbReference type="Proteomes" id="UP000032250">
    <property type="component" value="Unassembled WGS sequence"/>
</dbReference>